<dbReference type="InterPro" id="IPR027024">
    <property type="entry name" value="UCP027386_ABC_sbc_TM0202"/>
</dbReference>
<organism evidence="2 3">
    <name type="scientific">Actinomyces johnsonii</name>
    <dbReference type="NCBI Taxonomy" id="544581"/>
    <lineage>
        <taxon>Bacteria</taxon>
        <taxon>Bacillati</taxon>
        <taxon>Actinomycetota</taxon>
        <taxon>Actinomycetes</taxon>
        <taxon>Actinomycetales</taxon>
        <taxon>Actinomycetaceae</taxon>
        <taxon>Actinomyces</taxon>
    </lineage>
</organism>
<dbReference type="UniPathway" id="UPA00079"/>
<dbReference type="GO" id="GO:0009234">
    <property type="term" value="P:menaquinone biosynthetic process"/>
    <property type="evidence" value="ECO:0007669"/>
    <property type="project" value="UniProtKB-UniPathway"/>
</dbReference>
<dbReference type="PANTHER" id="PTHR30024:SF46">
    <property type="entry name" value="ABC TRANSPORTER, SUBSTRATE-BINDING LIPOPROTEIN"/>
    <property type="match status" value="1"/>
</dbReference>
<evidence type="ECO:0000313" key="3">
    <source>
        <dbReference type="Proteomes" id="UP000319010"/>
    </source>
</evidence>
<comment type="caution">
    <text evidence="2">The sequence shown here is derived from an EMBL/GenBank/DDBJ whole genome shotgun (WGS) entry which is preliminary data.</text>
</comment>
<feature type="compositionally biased region" description="Polar residues" evidence="1">
    <location>
        <begin position="1"/>
        <end position="13"/>
    </location>
</feature>
<sequence length="363" mass="38616">MGNHTNSHTSRASTARRPGAPIRRRSLITLAGLGALSPAILSACSSRSGKASSSGTGGHIDTLRVHVPTTLAYMAPMTLFGGQGKLAPTIGKATVENWSSIDAMKTLLMQKQTDLAATPSYAAANLFNKGVPLRLVAMQVWGMLYIIGPEGTSEQGLEALRGKTVAVPMPNNMPDLVFRYLLGQKGWDTSKDLTIQSYTDGQEALSNLLAGNAEFAVLPEHPASVSLAKAKQQGKILERTADLQQIWAEVTGGEAKFPMAGLVMPQEITDSNPQAVGAVLNEVEACIAATNAKSEETINAISQKTEVPAPIVTEVIPRLQLNLVPAARAKDQLVDFYTRLSTVSPDIVGGKMPADDFYLKDPR</sequence>
<proteinExistence type="predicted"/>
<dbReference type="Proteomes" id="UP000319010">
    <property type="component" value="Unassembled WGS sequence"/>
</dbReference>
<reference evidence="2 3" key="1">
    <citation type="submission" date="2019-06" db="EMBL/GenBank/DDBJ databases">
        <title>Draft genome sequence of Actinomyces johnsonii CCUG 34287T.</title>
        <authorList>
            <person name="Salva-Serra F."/>
            <person name="Cardew S."/>
            <person name="Moore E."/>
        </authorList>
    </citation>
    <scope>NUCLEOTIDE SEQUENCE [LARGE SCALE GENOMIC DNA]</scope>
    <source>
        <strain evidence="2 3">CCUG 34287</strain>
    </source>
</reference>
<evidence type="ECO:0000313" key="2">
    <source>
        <dbReference type="EMBL" id="TQD44127.1"/>
    </source>
</evidence>
<dbReference type="Gene3D" id="3.40.190.10">
    <property type="entry name" value="Periplasmic binding protein-like II"/>
    <property type="match status" value="2"/>
</dbReference>
<name>A0A508A487_9ACTO</name>
<protein>
    <submittedName>
        <fullName evidence="2">ABC transporter substrate-binding protein</fullName>
    </submittedName>
</protein>
<feature type="region of interest" description="Disordered" evidence="1">
    <location>
        <begin position="1"/>
        <end position="21"/>
    </location>
</feature>
<evidence type="ECO:0000256" key="1">
    <source>
        <dbReference type="SAM" id="MobiDB-lite"/>
    </source>
</evidence>
<dbReference type="PANTHER" id="PTHR30024">
    <property type="entry name" value="ALIPHATIC SULFONATES-BINDING PROTEIN-RELATED"/>
    <property type="match status" value="1"/>
</dbReference>
<dbReference type="Pfam" id="PF12974">
    <property type="entry name" value="Phosphonate-bd"/>
    <property type="match status" value="1"/>
</dbReference>
<dbReference type="SUPFAM" id="SSF53850">
    <property type="entry name" value="Periplasmic binding protein-like II"/>
    <property type="match status" value="1"/>
</dbReference>
<dbReference type="EMBL" id="VICB01000004">
    <property type="protein sequence ID" value="TQD44127.1"/>
    <property type="molecule type" value="Genomic_DNA"/>
</dbReference>
<gene>
    <name evidence="2" type="ORF">FK256_03550</name>
</gene>
<dbReference type="AlphaFoldDB" id="A0A508A487"/>
<accession>A0A508A487</accession>
<dbReference type="PIRSF" id="PIRSF027386">
    <property type="entry name" value="UCP027386_ABC_sbc_TM0202"/>
    <property type="match status" value="1"/>
</dbReference>